<organism evidence="3 4">
    <name type="scientific">Takifugu flavidus</name>
    <name type="common">sansaifugu</name>
    <dbReference type="NCBI Taxonomy" id="433684"/>
    <lineage>
        <taxon>Eukaryota</taxon>
        <taxon>Metazoa</taxon>
        <taxon>Chordata</taxon>
        <taxon>Craniata</taxon>
        <taxon>Vertebrata</taxon>
        <taxon>Euteleostomi</taxon>
        <taxon>Actinopterygii</taxon>
        <taxon>Neopterygii</taxon>
        <taxon>Teleostei</taxon>
        <taxon>Neoteleostei</taxon>
        <taxon>Acanthomorphata</taxon>
        <taxon>Eupercaria</taxon>
        <taxon>Tetraodontiformes</taxon>
        <taxon>Tetradontoidea</taxon>
        <taxon>Tetraodontidae</taxon>
        <taxon>Takifugu</taxon>
    </lineage>
</organism>
<keyword evidence="4" id="KW-1185">Reference proteome</keyword>
<dbReference type="SMART" id="SM01289">
    <property type="entry name" value="PYRIN"/>
    <property type="match status" value="1"/>
</dbReference>
<reference evidence="3 4" key="1">
    <citation type="submission" date="2019-04" db="EMBL/GenBank/DDBJ databases">
        <title>Chromosome genome assembly for Takifugu flavidus.</title>
        <authorList>
            <person name="Xiao S."/>
        </authorList>
    </citation>
    <scope>NUCLEOTIDE SEQUENCE [LARGE SCALE GENOMIC DNA]</scope>
    <source>
        <strain evidence="3">HTHZ2018</strain>
        <tissue evidence="3">Muscle</tissue>
    </source>
</reference>
<dbReference type="InterPro" id="IPR004020">
    <property type="entry name" value="DAPIN"/>
</dbReference>
<keyword evidence="1" id="KW-0732">Signal</keyword>
<comment type="caution">
    <text evidence="3">The sequence shown here is derived from an EMBL/GenBank/DDBJ whole genome shotgun (WGS) entry which is preliminary data.</text>
</comment>
<name>A0A5C6MTF4_9TELE</name>
<proteinExistence type="predicted"/>
<feature type="chain" id="PRO_5023005216" description="Pyrin domain-containing protein" evidence="1">
    <location>
        <begin position="21"/>
        <end position="176"/>
    </location>
</feature>
<dbReference type="Pfam" id="PF02758">
    <property type="entry name" value="PYRIN"/>
    <property type="match status" value="1"/>
</dbReference>
<dbReference type="EMBL" id="RHFK02000020">
    <property type="protein sequence ID" value="TWW58346.1"/>
    <property type="molecule type" value="Genomic_DNA"/>
</dbReference>
<dbReference type="PROSITE" id="PS50824">
    <property type="entry name" value="DAPIN"/>
    <property type="match status" value="1"/>
</dbReference>
<dbReference type="Proteomes" id="UP000324091">
    <property type="component" value="Chromosome 7"/>
</dbReference>
<protein>
    <recommendedName>
        <fullName evidence="2">Pyrin domain-containing protein</fullName>
    </recommendedName>
</protein>
<dbReference type="AlphaFoldDB" id="A0A5C6MTF4"/>
<feature type="domain" description="Pyrin" evidence="2">
    <location>
        <begin position="92"/>
        <end position="176"/>
    </location>
</feature>
<dbReference type="InterPro" id="IPR011029">
    <property type="entry name" value="DEATH-like_dom_sf"/>
</dbReference>
<evidence type="ECO:0000259" key="2">
    <source>
        <dbReference type="PROSITE" id="PS50824"/>
    </source>
</evidence>
<evidence type="ECO:0000313" key="4">
    <source>
        <dbReference type="Proteomes" id="UP000324091"/>
    </source>
</evidence>
<sequence>MWSATLFLNFVLFAFQASEFVNFSDYTNFLPSFQVQLPDEATSVKLQLSSPEAALPLIGWLFRSTDSVTWERVVQLRAHTGQPEELCPAVAMEEPMHTTLILLQMLQSLESEDFLLFHYHLKLRPNPIPVSRLENADRPRTVDLMVQQYQPEGAKQVTEEIFRMMKFEDLADQLRA</sequence>
<feature type="signal peptide" evidence="1">
    <location>
        <begin position="1"/>
        <end position="20"/>
    </location>
</feature>
<gene>
    <name evidence="3" type="ORF">D4764_07G0010650</name>
</gene>
<accession>A0A5C6MTF4</accession>
<evidence type="ECO:0000313" key="3">
    <source>
        <dbReference type="EMBL" id="TWW58346.1"/>
    </source>
</evidence>
<dbReference type="SUPFAM" id="SSF47986">
    <property type="entry name" value="DEATH domain"/>
    <property type="match status" value="1"/>
</dbReference>
<evidence type="ECO:0000256" key="1">
    <source>
        <dbReference type="SAM" id="SignalP"/>
    </source>
</evidence>
<dbReference type="Gene3D" id="1.10.533.10">
    <property type="entry name" value="Death Domain, Fas"/>
    <property type="match status" value="1"/>
</dbReference>